<proteinExistence type="predicted"/>
<dbReference type="InterPro" id="IPR001012">
    <property type="entry name" value="UBX_dom"/>
</dbReference>
<dbReference type="GO" id="GO:0005634">
    <property type="term" value="C:nucleus"/>
    <property type="evidence" value="ECO:0007669"/>
    <property type="project" value="TreeGrafter"/>
</dbReference>
<dbReference type="PROSITE" id="PS50033">
    <property type="entry name" value="UBX"/>
    <property type="match status" value="1"/>
</dbReference>
<feature type="region of interest" description="Disordered" evidence="1">
    <location>
        <begin position="547"/>
        <end position="567"/>
    </location>
</feature>
<dbReference type="SUPFAM" id="SSF54236">
    <property type="entry name" value="Ubiquitin-like"/>
    <property type="match status" value="2"/>
</dbReference>
<feature type="region of interest" description="Disordered" evidence="1">
    <location>
        <begin position="179"/>
        <end position="223"/>
    </location>
</feature>
<accession>A0A7S1TCF3</accession>
<evidence type="ECO:0000313" key="3">
    <source>
        <dbReference type="EMBL" id="CAD9230205.1"/>
    </source>
</evidence>
<dbReference type="Gene3D" id="3.10.20.90">
    <property type="entry name" value="Phosphatidylinositol 3-kinase Catalytic Subunit, Chain A, domain 1"/>
    <property type="match status" value="2"/>
</dbReference>
<dbReference type="InterPro" id="IPR029071">
    <property type="entry name" value="Ubiquitin-like_domsf"/>
</dbReference>
<dbReference type="InterPro" id="IPR021569">
    <property type="entry name" value="TUG-UBL1"/>
</dbReference>
<gene>
    <name evidence="3" type="ORF">CCAE0312_LOCUS2404</name>
</gene>
<dbReference type="GO" id="GO:0006886">
    <property type="term" value="P:intracellular protein transport"/>
    <property type="evidence" value="ECO:0007669"/>
    <property type="project" value="TreeGrafter"/>
</dbReference>
<feature type="region of interest" description="Disordered" evidence="1">
    <location>
        <begin position="284"/>
        <end position="304"/>
    </location>
</feature>
<dbReference type="PANTHER" id="PTHR46467">
    <property type="entry name" value="TETHER CONTAINING UBX DOMAIN FOR GLUT4"/>
    <property type="match status" value="1"/>
</dbReference>
<feature type="compositionally biased region" description="Basic residues" evidence="1">
    <location>
        <begin position="556"/>
        <end position="567"/>
    </location>
</feature>
<dbReference type="CDD" id="cd16118">
    <property type="entry name" value="UBX2_UBXN9"/>
    <property type="match status" value="1"/>
</dbReference>
<dbReference type="EMBL" id="HBGH01004377">
    <property type="protein sequence ID" value="CAD9230205.1"/>
    <property type="molecule type" value="Transcribed_RNA"/>
</dbReference>
<feature type="domain" description="UBX" evidence="2">
    <location>
        <begin position="436"/>
        <end position="506"/>
    </location>
</feature>
<dbReference type="Pfam" id="PF11470">
    <property type="entry name" value="TUG-UBL1"/>
    <property type="match status" value="1"/>
</dbReference>
<feature type="region of interest" description="Disordered" evidence="1">
    <location>
        <begin position="241"/>
        <end position="265"/>
    </location>
</feature>
<protein>
    <recommendedName>
        <fullName evidence="2">UBX domain-containing protein</fullName>
    </recommendedName>
</protein>
<evidence type="ECO:0000256" key="1">
    <source>
        <dbReference type="SAM" id="MobiDB-lite"/>
    </source>
</evidence>
<feature type="compositionally biased region" description="Polar residues" evidence="1">
    <location>
        <begin position="284"/>
        <end position="300"/>
    </location>
</feature>
<organism evidence="3">
    <name type="scientific">Compsopogon caeruleus</name>
    <dbReference type="NCBI Taxonomy" id="31354"/>
    <lineage>
        <taxon>Eukaryota</taxon>
        <taxon>Rhodophyta</taxon>
        <taxon>Compsopogonophyceae</taxon>
        <taxon>Compsopogonales</taxon>
        <taxon>Compsopogonaceae</taxon>
        <taxon>Compsopogon</taxon>
    </lineage>
</organism>
<dbReference type="PANTHER" id="PTHR46467:SF1">
    <property type="entry name" value="TETHER CONTAINING UBX DOMAIN FOR GLUT4"/>
    <property type="match status" value="1"/>
</dbReference>
<dbReference type="GO" id="GO:0012506">
    <property type="term" value="C:vesicle membrane"/>
    <property type="evidence" value="ECO:0007669"/>
    <property type="project" value="TreeGrafter"/>
</dbReference>
<evidence type="ECO:0000259" key="2">
    <source>
        <dbReference type="PROSITE" id="PS50033"/>
    </source>
</evidence>
<name>A0A7S1TCF3_9RHOD</name>
<dbReference type="GO" id="GO:0005737">
    <property type="term" value="C:cytoplasm"/>
    <property type="evidence" value="ECO:0007669"/>
    <property type="project" value="TreeGrafter"/>
</dbReference>
<dbReference type="AlphaFoldDB" id="A0A7S1TCF3"/>
<sequence>MGSVVVDLSEVGRSGVRVKVPVGAMTLMSSVRDEAVRSGGASGAVGSYGLRWKRGQLLDLSVPFRLTGVPQNGRLELVRVVTGSGKMSIAVHIEVDSDGGWAKEIPHRVVLDHDRASTISHVVRRVEDHLSVNLTRRFDRSNRWLEPQVSYMNRPVTDIQSTTLSDLGLAGSSVLRLRFQPSDRKPPPLLPDTNDQCNTPLDAPLEPCSHSDSVQVKEPTSGLPSSLVTMMEIEQGGLTEDVHLAPPPQTMRNGPSESSKESHDADRHVLDGVIKWDSSLSRGKSTAATDNTFAESRANGQNGGRKIDWNFKALTPEDKPGGVVIDWEKWSTPVVPSVESHAPDFAEKERAEASLASFRNVRVYSPPDPSDISAIQQQQNIDIPDEFYEFDEDDLKAEMAIRARKASQEVSSTLQTRKMREHDLARKAAQMRKVLIRIELPDRSTIEGTFSAEETLKDLYDFTTGLLAPKVRDHFFLFTSPPFRRLDPSGTSLFDSSLIPAAIVRLGLPDGAESTVLGEEALHMLQDRPRLESGGMIKTANNSVIPTEPKAELKDSKRKVPKWFKRK</sequence>
<dbReference type="Pfam" id="PF00789">
    <property type="entry name" value="UBX"/>
    <property type="match status" value="1"/>
</dbReference>
<reference evidence="3" key="1">
    <citation type="submission" date="2021-01" db="EMBL/GenBank/DDBJ databases">
        <authorList>
            <person name="Corre E."/>
            <person name="Pelletier E."/>
            <person name="Niang G."/>
            <person name="Scheremetjew M."/>
            <person name="Finn R."/>
            <person name="Kale V."/>
            <person name="Holt S."/>
            <person name="Cochrane G."/>
            <person name="Meng A."/>
            <person name="Brown T."/>
            <person name="Cohen L."/>
        </authorList>
    </citation>
    <scope>NUCLEOTIDE SEQUENCE</scope>
    <source>
        <strain evidence="3">SAG 36.94</strain>
    </source>
</reference>